<dbReference type="RefSeq" id="WP_131617807.1">
    <property type="nucleotide sequence ID" value="NZ_CP036532.1"/>
</dbReference>
<keyword evidence="2" id="KW-1185">Reference proteome</keyword>
<dbReference type="Gene3D" id="3.40.50.150">
    <property type="entry name" value="Vaccinia Virus protein VP39"/>
    <property type="match status" value="1"/>
</dbReference>
<evidence type="ECO:0000313" key="1">
    <source>
        <dbReference type="EMBL" id="QBK32164.1"/>
    </source>
</evidence>
<dbReference type="EMBL" id="CP036532">
    <property type="protein sequence ID" value="QBK32164.1"/>
    <property type="molecule type" value="Genomic_DNA"/>
</dbReference>
<dbReference type="AlphaFoldDB" id="A0A4P6V5R0"/>
<evidence type="ECO:0000313" key="2">
    <source>
        <dbReference type="Proteomes" id="UP000293719"/>
    </source>
</evidence>
<proteinExistence type="predicted"/>
<dbReference type="OrthoDB" id="465636at2"/>
<sequence length="258" mass="29983">MSKRHRIKFDRKEERDLAQDEAYFYVVEDGDERRIRFHDYDEIYKRNGLYEQLFYERLQCSSPTKVAEILKRTLDAGEQSTLELRVLDLGAGNGMMGEALRAHGVSRMVGADIIEEAREAAHRDRPGAYDEYYVADFTALDAGMKAELESWSFNCLTLVAALGFADIPVEAFREAINFVQDDGWIAFNIKETFLDDSDRSGFSRFIRELIFSEYLDLHHLERYRHRLSMEGEPLFYFALVARKTADIPEDFMAARPTR</sequence>
<protein>
    <submittedName>
        <fullName evidence="1">Class I SAM-dependent methyltransferase</fullName>
    </submittedName>
</protein>
<dbReference type="KEGG" id="rpod:E0E05_17185"/>
<accession>A0A4P6V5R0</accession>
<dbReference type="SUPFAM" id="SSF53335">
    <property type="entry name" value="S-adenosyl-L-methionine-dependent methyltransferases"/>
    <property type="match status" value="1"/>
</dbReference>
<organism evidence="1 2">
    <name type="scientific">Roseitalea porphyridii</name>
    <dbReference type="NCBI Taxonomy" id="1852022"/>
    <lineage>
        <taxon>Bacteria</taxon>
        <taxon>Pseudomonadati</taxon>
        <taxon>Pseudomonadota</taxon>
        <taxon>Alphaproteobacteria</taxon>
        <taxon>Hyphomicrobiales</taxon>
        <taxon>Ahrensiaceae</taxon>
        <taxon>Roseitalea</taxon>
    </lineage>
</organism>
<keyword evidence="1" id="KW-0489">Methyltransferase</keyword>
<keyword evidence="1" id="KW-0808">Transferase</keyword>
<name>A0A4P6V5R0_9HYPH</name>
<gene>
    <name evidence="1" type="ORF">E0E05_17185</name>
</gene>
<dbReference type="GeneID" id="90769039"/>
<dbReference type="GO" id="GO:0008168">
    <property type="term" value="F:methyltransferase activity"/>
    <property type="evidence" value="ECO:0007669"/>
    <property type="project" value="UniProtKB-KW"/>
</dbReference>
<dbReference type="GO" id="GO:0032259">
    <property type="term" value="P:methylation"/>
    <property type="evidence" value="ECO:0007669"/>
    <property type="project" value="UniProtKB-KW"/>
</dbReference>
<reference evidence="1 2" key="1">
    <citation type="journal article" date="2017" name="Int. J. Syst. Evol. Microbiol.">
        <title>Roseitalea porphyridii gen. nov., sp. nov., isolated from a red alga, and reclassification of Hoeflea suaedae Chung et al. 2013 as Pseudohoeflea suaedae gen. nov., comb. nov.</title>
        <authorList>
            <person name="Hyeon J.W."/>
            <person name="Jeong S.E."/>
            <person name="Baek K."/>
            <person name="Jeon C.O."/>
        </authorList>
    </citation>
    <scope>NUCLEOTIDE SEQUENCE [LARGE SCALE GENOMIC DNA]</scope>
    <source>
        <strain evidence="1 2">MA7-20</strain>
    </source>
</reference>
<dbReference type="InterPro" id="IPR029063">
    <property type="entry name" value="SAM-dependent_MTases_sf"/>
</dbReference>
<dbReference type="Proteomes" id="UP000293719">
    <property type="component" value="Chromosome"/>
</dbReference>
<dbReference type="Pfam" id="PF13489">
    <property type="entry name" value="Methyltransf_23"/>
    <property type="match status" value="1"/>
</dbReference>